<dbReference type="InterPro" id="IPR000182">
    <property type="entry name" value="GNAT_dom"/>
</dbReference>
<proteinExistence type="predicted"/>
<name>A0A645DKD1_9ZZZZ</name>
<dbReference type="GO" id="GO:0016747">
    <property type="term" value="F:acyltransferase activity, transferring groups other than amino-acyl groups"/>
    <property type="evidence" value="ECO:0007669"/>
    <property type="project" value="InterPro"/>
</dbReference>
<reference evidence="2" key="1">
    <citation type="submission" date="2019-08" db="EMBL/GenBank/DDBJ databases">
        <authorList>
            <person name="Kucharzyk K."/>
            <person name="Murdoch R.W."/>
            <person name="Higgins S."/>
            <person name="Loffler F."/>
        </authorList>
    </citation>
    <scope>NUCLEOTIDE SEQUENCE</scope>
</reference>
<evidence type="ECO:0000313" key="2">
    <source>
        <dbReference type="EMBL" id="MPM89701.1"/>
    </source>
</evidence>
<dbReference type="EMBL" id="VSSQ01037091">
    <property type="protein sequence ID" value="MPM89701.1"/>
    <property type="molecule type" value="Genomic_DNA"/>
</dbReference>
<evidence type="ECO:0000259" key="1">
    <source>
        <dbReference type="PROSITE" id="PS51186"/>
    </source>
</evidence>
<dbReference type="PANTHER" id="PTHR43415:SF5">
    <property type="entry name" value="ACETYLTRANSFERASE"/>
    <property type="match status" value="1"/>
</dbReference>
<feature type="domain" description="N-acetyltransferase" evidence="1">
    <location>
        <begin position="1"/>
        <end position="122"/>
    </location>
</feature>
<dbReference type="Pfam" id="PF13302">
    <property type="entry name" value="Acetyltransf_3"/>
    <property type="match status" value="1"/>
</dbReference>
<gene>
    <name evidence="2" type="ORF">SDC9_136813</name>
</gene>
<sequence length="131" mass="15142">MRYLSSEEVVVFALCEKESDKLIGWLGFDEWDKDNQVATLFIGIGDRSMRGKGYGKAGVQELLRYGFEEMQLHKAQLMVLPFNRAGVALYEKVGFQREGILRQMVLRDGVRHDLYSYGLLKEEWRALHPKA</sequence>
<comment type="caution">
    <text evidence="2">The sequence shown here is derived from an EMBL/GenBank/DDBJ whole genome shotgun (WGS) entry which is preliminary data.</text>
</comment>
<dbReference type="AlphaFoldDB" id="A0A645DKD1"/>
<protein>
    <recommendedName>
        <fullName evidence="1">N-acetyltransferase domain-containing protein</fullName>
    </recommendedName>
</protein>
<dbReference type="PANTHER" id="PTHR43415">
    <property type="entry name" value="SPERMIDINE N(1)-ACETYLTRANSFERASE"/>
    <property type="match status" value="1"/>
</dbReference>
<dbReference type="PROSITE" id="PS51186">
    <property type="entry name" value="GNAT"/>
    <property type="match status" value="1"/>
</dbReference>
<organism evidence="2">
    <name type="scientific">bioreactor metagenome</name>
    <dbReference type="NCBI Taxonomy" id="1076179"/>
    <lineage>
        <taxon>unclassified sequences</taxon>
        <taxon>metagenomes</taxon>
        <taxon>ecological metagenomes</taxon>
    </lineage>
</organism>
<dbReference type="SUPFAM" id="SSF55729">
    <property type="entry name" value="Acyl-CoA N-acyltransferases (Nat)"/>
    <property type="match status" value="1"/>
</dbReference>
<accession>A0A645DKD1</accession>
<dbReference type="Gene3D" id="3.40.630.30">
    <property type="match status" value="1"/>
</dbReference>
<dbReference type="InterPro" id="IPR016181">
    <property type="entry name" value="Acyl_CoA_acyltransferase"/>
</dbReference>